<dbReference type="STRING" id="215250.A0A316YG16"/>
<evidence type="ECO:0000313" key="3">
    <source>
        <dbReference type="Proteomes" id="UP000245768"/>
    </source>
</evidence>
<dbReference type="RefSeq" id="XP_025375269.1">
    <property type="nucleotide sequence ID" value="XM_025522265.1"/>
</dbReference>
<sequence length="484" mass="50987">MWPSVALALRSTRGCGVQRLLWSGSVLDRRSASLREVPKDWLLSLGVQPDVEQGLSFTNLAASHSHCLVAYKTLPPALPVVKDGIDQEEHQVYPSGLYKVAAIGRNTFGELGLGFASQESTWGMVSSGFTGEGGIASLSTGLGSSWIVTIDGASKSLVHAFGNHTSGQLGLGGPSRPYALSQGGEPQLLLYSSPRSVDVTGASEGVHIRAISSGLDHTVILVDNGEGQQVRTCGINTDGQLGLPEHRISSPSLLAIPPSLFQPALPSLDDDPLVGVAAGGDTSIVWTQSGRVWGWGNSEYGQALVGGGAIDRIDVPTEATDALKQALAPGARVVDVKLGGSFVVILDDRGNVYTAGFGALGQGKEQLQSHRPVRILSQATSISAGLEQASAIVAGSPPSLFVWGLDSSAGRLSLGQRKPWPSYMIASRFTPDDIERRVYEPVEVTVLRKDWIGKGSILDVAHGRDAMFVLVEDGVEEVGRWASK</sequence>
<accession>A0A316YG16</accession>
<protein>
    <submittedName>
        <fullName evidence="2">RCC1/BLIP-II</fullName>
    </submittedName>
</protein>
<gene>
    <name evidence="2" type="ORF">FA10DRAFT_268292</name>
</gene>
<evidence type="ECO:0000256" key="1">
    <source>
        <dbReference type="PROSITE-ProRule" id="PRU00235"/>
    </source>
</evidence>
<evidence type="ECO:0000313" key="2">
    <source>
        <dbReference type="EMBL" id="PWN88071.1"/>
    </source>
</evidence>
<dbReference type="GeneID" id="37044181"/>
<dbReference type="AlphaFoldDB" id="A0A316YG16"/>
<dbReference type="Proteomes" id="UP000245768">
    <property type="component" value="Unassembled WGS sequence"/>
</dbReference>
<dbReference type="EMBL" id="KZ819638">
    <property type="protein sequence ID" value="PWN88071.1"/>
    <property type="molecule type" value="Genomic_DNA"/>
</dbReference>
<dbReference type="GO" id="GO:0005085">
    <property type="term" value="F:guanyl-nucleotide exchange factor activity"/>
    <property type="evidence" value="ECO:0007669"/>
    <property type="project" value="TreeGrafter"/>
</dbReference>
<dbReference type="PANTHER" id="PTHR46337">
    <property type="entry name" value="RCC1-LIKE G EXCHANGING FACTOR-LIKE PROTEIN"/>
    <property type="match status" value="1"/>
</dbReference>
<dbReference type="Gene3D" id="2.130.10.30">
    <property type="entry name" value="Regulator of chromosome condensation 1/beta-lactamase-inhibitor protein II"/>
    <property type="match status" value="2"/>
</dbReference>
<name>A0A316YG16_9BASI</name>
<dbReference type="InterPro" id="IPR009091">
    <property type="entry name" value="RCC1/BLIP-II"/>
</dbReference>
<feature type="repeat" description="RCC1" evidence="1">
    <location>
        <begin position="228"/>
        <end position="289"/>
    </location>
</feature>
<dbReference type="OrthoDB" id="5370059at2759"/>
<dbReference type="InterPro" id="IPR053035">
    <property type="entry name" value="Mitochondrial_GEF_domain"/>
</dbReference>
<dbReference type="PROSITE" id="PS50012">
    <property type="entry name" value="RCC1_3"/>
    <property type="match status" value="3"/>
</dbReference>
<dbReference type="SUPFAM" id="SSF50985">
    <property type="entry name" value="RCC1/BLIP-II"/>
    <property type="match status" value="1"/>
</dbReference>
<dbReference type="Pfam" id="PF13540">
    <property type="entry name" value="RCC1_2"/>
    <property type="match status" value="2"/>
</dbReference>
<dbReference type="GO" id="GO:0070131">
    <property type="term" value="P:positive regulation of mitochondrial translation"/>
    <property type="evidence" value="ECO:0007669"/>
    <property type="project" value="TreeGrafter"/>
</dbReference>
<dbReference type="InterPro" id="IPR000408">
    <property type="entry name" value="Reg_chr_condens"/>
</dbReference>
<feature type="repeat" description="RCC1" evidence="1">
    <location>
        <begin position="290"/>
        <end position="349"/>
    </location>
</feature>
<organism evidence="2 3">
    <name type="scientific">Acaromyces ingoldii</name>
    <dbReference type="NCBI Taxonomy" id="215250"/>
    <lineage>
        <taxon>Eukaryota</taxon>
        <taxon>Fungi</taxon>
        <taxon>Dikarya</taxon>
        <taxon>Basidiomycota</taxon>
        <taxon>Ustilaginomycotina</taxon>
        <taxon>Exobasidiomycetes</taxon>
        <taxon>Exobasidiales</taxon>
        <taxon>Cryptobasidiaceae</taxon>
        <taxon>Acaromyces</taxon>
    </lineage>
</organism>
<feature type="repeat" description="RCC1" evidence="1">
    <location>
        <begin position="156"/>
        <end position="224"/>
    </location>
</feature>
<dbReference type="InParanoid" id="A0A316YG16"/>
<keyword evidence="3" id="KW-1185">Reference proteome</keyword>
<reference evidence="2 3" key="1">
    <citation type="journal article" date="2018" name="Mol. Biol. Evol.">
        <title>Broad Genomic Sampling Reveals a Smut Pathogenic Ancestry of the Fungal Clade Ustilaginomycotina.</title>
        <authorList>
            <person name="Kijpornyongpan T."/>
            <person name="Mondo S.J."/>
            <person name="Barry K."/>
            <person name="Sandor L."/>
            <person name="Lee J."/>
            <person name="Lipzen A."/>
            <person name="Pangilinan J."/>
            <person name="LaButti K."/>
            <person name="Hainaut M."/>
            <person name="Henrissat B."/>
            <person name="Grigoriev I.V."/>
            <person name="Spatafora J.W."/>
            <person name="Aime M.C."/>
        </authorList>
    </citation>
    <scope>NUCLEOTIDE SEQUENCE [LARGE SCALE GENOMIC DNA]</scope>
    <source>
        <strain evidence="2 3">MCA 4198</strain>
    </source>
</reference>
<dbReference type="GO" id="GO:0019843">
    <property type="term" value="F:rRNA binding"/>
    <property type="evidence" value="ECO:0007669"/>
    <property type="project" value="TreeGrafter"/>
</dbReference>
<dbReference type="GO" id="GO:0005743">
    <property type="term" value="C:mitochondrial inner membrane"/>
    <property type="evidence" value="ECO:0007669"/>
    <property type="project" value="TreeGrafter"/>
</dbReference>
<dbReference type="PANTHER" id="PTHR46337:SF1">
    <property type="entry name" value="RCC1-LIKE G EXCHANGING FACTOR-LIKE PROTEIN"/>
    <property type="match status" value="1"/>
</dbReference>
<proteinExistence type="predicted"/>